<evidence type="ECO:0000313" key="1">
    <source>
        <dbReference type="EMBL" id="KAJ3055076.1"/>
    </source>
</evidence>
<comment type="caution">
    <text evidence="1">The sequence shown here is derived from an EMBL/GenBank/DDBJ whole genome shotgun (WGS) entry which is preliminary data.</text>
</comment>
<dbReference type="EMBL" id="JADGJD010000097">
    <property type="protein sequence ID" value="KAJ3055076.1"/>
    <property type="molecule type" value="Genomic_DNA"/>
</dbReference>
<accession>A0AAD5X7R2</accession>
<dbReference type="Gene3D" id="3.80.10.10">
    <property type="entry name" value="Ribonuclease Inhibitor"/>
    <property type="match status" value="1"/>
</dbReference>
<gene>
    <name evidence="1" type="ORF">HK097_011566</name>
</gene>
<name>A0AAD5X7R2_9FUNG</name>
<organism evidence="1 2">
    <name type="scientific">Rhizophlyctis rosea</name>
    <dbReference type="NCBI Taxonomy" id="64517"/>
    <lineage>
        <taxon>Eukaryota</taxon>
        <taxon>Fungi</taxon>
        <taxon>Fungi incertae sedis</taxon>
        <taxon>Chytridiomycota</taxon>
        <taxon>Chytridiomycota incertae sedis</taxon>
        <taxon>Chytridiomycetes</taxon>
        <taxon>Rhizophlyctidales</taxon>
        <taxon>Rhizophlyctidaceae</taxon>
        <taxon>Rhizophlyctis</taxon>
    </lineage>
</organism>
<dbReference type="AlphaFoldDB" id="A0AAD5X7R2"/>
<sequence length="483" mass="53580">MARGRRRNPTLANHQRREVDYVPRPPRTATPYTLIPPPRRIIPPTTAAFKAPVVLHRHLPDELLIVIFRLALFGPPGTIAVTSNSRMISLIDAMTIHSIVHELVQSEITKRPLHFAKSLKAFQKVAIPVQCWLSVINVTSPTASIATAALQGMYSNAYNSMLRGQGWLASKSDIQDCAVIVETSMFPNEAYYIRGNLNQELTWGRNQRPFAGVLGNILVIATTRLALHTYGCSHWLSLSNWSSVHTDCTGVLNYIDGLDYVNMTALKPLRLSDVHNEPAGQILWVQGQQHHYHPNIDPHKKVQVWTEFGLMGDVDAKDFIENGATLQQRKWSRSKILEWCLNDVPDGGLIKDFSHMALLENLQVIKITGRTSAQLLTAFHTAFLHLHTLDISQTTSITTTLASSIQQSCAHLEALVVNRIEMVQVSHTDHALRLIAAKNSLKQLAFSEAKSEGNKAAAAAIVLALKGRATAVEFDGSVTKLKF</sequence>
<evidence type="ECO:0000313" key="2">
    <source>
        <dbReference type="Proteomes" id="UP001212841"/>
    </source>
</evidence>
<protein>
    <submittedName>
        <fullName evidence="1">Uncharacterized protein</fullName>
    </submittedName>
</protein>
<dbReference type="Proteomes" id="UP001212841">
    <property type="component" value="Unassembled WGS sequence"/>
</dbReference>
<keyword evidence="2" id="KW-1185">Reference proteome</keyword>
<dbReference type="InterPro" id="IPR032675">
    <property type="entry name" value="LRR_dom_sf"/>
</dbReference>
<reference evidence="1" key="1">
    <citation type="submission" date="2020-05" db="EMBL/GenBank/DDBJ databases">
        <title>Phylogenomic resolution of chytrid fungi.</title>
        <authorList>
            <person name="Stajich J.E."/>
            <person name="Amses K."/>
            <person name="Simmons R."/>
            <person name="Seto K."/>
            <person name="Myers J."/>
            <person name="Bonds A."/>
            <person name="Quandt C.A."/>
            <person name="Barry K."/>
            <person name="Liu P."/>
            <person name="Grigoriev I."/>
            <person name="Longcore J.E."/>
            <person name="James T.Y."/>
        </authorList>
    </citation>
    <scope>NUCLEOTIDE SEQUENCE</scope>
    <source>
        <strain evidence="1">JEL0318</strain>
    </source>
</reference>
<proteinExistence type="predicted"/>